<proteinExistence type="predicted"/>
<reference evidence="4" key="1">
    <citation type="submission" date="2016-10" db="EMBL/GenBank/DDBJ databases">
        <authorList>
            <person name="Varghese N."/>
        </authorList>
    </citation>
    <scope>NUCLEOTIDE SEQUENCE [LARGE SCALE GENOMIC DNA]</scope>
    <source>
        <strain evidence="4">ACV-9</strain>
    </source>
</reference>
<name>A0A1H7LG55_9FIRM</name>
<feature type="signal peptide" evidence="2">
    <location>
        <begin position="1"/>
        <end position="22"/>
    </location>
</feature>
<dbReference type="AlphaFoldDB" id="A0A1H7LG55"/>
<dbReference type="PROSITE" id="PS51257">
    <property type="entry name" value="PROKAR_LIPOPROTEIN"/>
    <property type="match status" value="1"/>
</dbReference>
<feature type="chain" id="PRO_5010220242" description="Lipoprotein" evidence="2">
    <location>
        <begin position="23"/>
        <end position="274"/>
    </location>
</feature>
<dbReference type="EMBL" id="FNZX01000016">
    <property type="protein sequence ID" value="SEK97866.1"/>
    <property type="molecule type" value="Genomic_DNA"/>
</dbReference>
<protein>
    <recommendedName>
        <fullName evidence="5">Lipoprotein</fullName>
    </recommendedName>
</protein>
<feature type="compositionally biased region" description="Acidic residues" evidence="1">
    <location>
        <begin position="30"/>
        <end position="39"/>
    </location>
</feature>
<dbReference type="Proteomes" id="UP000182321">
    <property type="component" value="Unassembled WGS sequence"/>
</dbReference>
<evidence type="ECO:0000313" key="4">
    <source>
        <dbReference type="Proteomes" id="UP000182321"/>
    </source>
</evidence>
<gene>
    <name evidence="3" type="ORF">SAMN02910377_02346</name>
</gene>
<keyword evidence="2" id="KW-0732">Signal</keyword>
<organism evidence="3 4">
    <name type="scientific">Pseudobutyrivibrio ruminis</name>
    <dbReference type="NCBI Taxonomy" id="46206"/>
    <lineage>
        <taxon>Bacteria</taxon>
        <taxon>Bacillati</taxon>
        <taxon>Bacillota</taxon>
        <taxon>Clostridia</taxon>
        <taxon>Lachnospirales</taxon>
        <taxon>Lachnospiraceae</taxon>
        <taxon>Pseudobutyrivibrio</taxon>
    </lineage>
</organism>
<evidence type="ECO:0000313" key="3">
    <source>
        <dbReference type="EMBL" id="SEK97866.1"/>
    </source>
</evidence>
<sequence>MKKRLYVFTLCLTIAASMIACGKDNVSGEVEPEELTDALEESKSESEATENKDDSASGESENLPTIEVVEGYNYSDEYNAAFELDDRVGANYRASGASEVSEFASWKEGYKALVEDLSSEDSVSFSLIYVDSDDIPELIYKVDDSDIVIATFSGSTVNLLSGQIDSVSYVEGDNVLLATEHVDANTYNSVVAIKDGYWINIAYGTQGPLDPWAEDSFDENGNAIITYWEINGEELASQDEYDELFGKYYDSSFGKEITEFNADASQILEQIEAL</sequence>
<evidence type="ECO:0000256" key="2">
    <source>
        <dbReference type="SAM" id="SignalP"/>
    </source>
</evidence>
<evidence type="ECO:0000256" key="1">
    <source>
        <dbReference type="SAM" id="MobiDB-lite"/>
    </source>
</evidence>
<feature type="compositionally biased region" description="Basic and acidic residues" evidence="1">
    <location>
        <begin position="40"/>
        <end position="55"/>
    </location>
</feature>
<evidence type="ECO:0008006" key="5">
    <source>
        <dbReference type="Google" id="ProtNLM"/>
    </source>
</evidence>
<feature type="region of interest" description="Disordered" evidence="1">
    <location>
        <begin position="30"/>
        <end position="63"/>
    </location>
</feature>
<keyword evidence="4" id="KW-1185">Reference proteome</keyword>
<dbReference type="RefSeq" id="WP_074791989.1">
    <property type="nucleotide sequence ID" value="NZ_FNZX01000016.1"/>
</dbReference>
<accession>A0A1H7LG55</accession>